<dbReference type="Proteomes" id="UP000184514">
    <property type="component" value="Unassembled WGS sequence"/>
</dbReference>
<reference evidence="2 3" key="1">
    <citation type="submission" date="2016-10" db="EMBL/GenBank/DDBJ databases">
        <title>Genome sequence of Planktotalea frisia SH6-1.</title>
        <authorList>
            <person name="Poehlein A."/>
            <person name="Bakenhus I."/>
            <person name="Voget S."/>
            <person name="Brinkhoff T."/>
            <person name="Simon M."/>
        </authorList>
    </citation>
    <scope>NUCLEOTIDE SEQUENCE [LARGE SCALE GENOMIC DNA]</scope>
    <source>
        <strain evidence="2 3">SH6-1</strain>
    </source>
</reference>
<dbReference type="STRING" id="696762.PFRI_01930"/>
<dbReference type="PANTHER" id="PTHR43031:SF1">
    <property type="entry name" value="PYRIDINE NUCLEOTIDE-DISULPHIDE OXIDOREDUCTASE"/>
    <property type="match status" value="1"/>
</dbReference>
<proteinExistence type="predicted"/>
<name>A0A1L9P243_9RHOB</name>
<keyword evidence="2" id="KW-0808">Transferase</keyword>
<dbReference type="OrthoDB" id="9807812at2"/>
<dbReference type="EC" id="2.8.1.1" evidence="2"/>
<dbReference type="PROSITE" id="PS50206">
    <property type="entry name" value="RHODANESE_3"/>
    <property type="match status" value="1"/>
</dbReference>
<dbReference type="EMBL" id="MLCB01000015">
    <property type="protein sequence ID" value="OJI95561.1"/>
    <property type="molecule type" value="Genomic_DNA"/>
</dbReference>
<evidence type="ECO:0000259" key="1">
    <source>
        <dbReference type="PROSITE" id="PS50206"/>
    </source>
</evidence>
<dbReference type="InterPro" id="IPR001763">
    <property type="entry name" value="Rhodanese-like_dom"/>
</dbReference>
<organism evidence="2 3">
    <name type="scientific">Planktotalea frisia</name>
    <dbReference type="NCBI Taxonomy" id="696762"/>
    <lineage>
        <taxon>Bacteria</taxon>
        <taxon>Pseudomonadati</taxon>
        <taxon>Pseudomonadota</taxon>
        <taxon>Alphaproteobacteria</taxon>
        <taxon>Rhodobacterales</taxon>
        <taxon>Paracoccaceae</taxon>
        <taxon>Planktotalea</taxon>
    </lineage>
</organism>
<dbReference type="PANTHER" id="PTHR43031">
    <property type="entry name" value="FAD-DEPENDENT OXIDOREDUCTASE"/>
    <property type="match status" value="1"/>
</dbReference>
<accession>A0A1L9P243</accession>
<dbReference type="SUPFAM" id="SSF52821">
    <property type="entry name" value="Rhodanese/Cell cycle control phosphatase"/>
    <property type="match status" value="1"/>
</dbReference>
<dbReference type="SMART" id="SM00450">
    <property type="entry name" value="RHOD"/>
    <property type="match status" value="1"/>
</dbReference>
<evidence type="ECO:0000313" key="3">
    <source>
        <dbReference type="Proteomes" id="UP000184514"/>
    </source>
</evidence>
<dbReference type="RefSeq" id="WP_072628898.1">
    <property type="nucleotide sequence ID" value="NZ_JABBAN010000013.1"/>
</dbReference>
<dbReference type="Pfam" id="PF00581">
    <property type="entry name" value="Rhodanese"/>
    <property type="match status" value="1"/>
</dbReference>
<dbReference type="InterPro" id="IPR050229">
    <property type="entry name" value="GlpE_sulfurtransferase"/>
</dbReference>
<dbReference type="CDD" id="cd00158">
    <property type="entry name" value="RHOD"/>
    <property type="match status" value="1"/>
</dbReference>
<dbReference type="Gene3D" id="3.40.250.10">
    <property type="entry name" value="Rhodanese-like domain"/>
    <property type="match status" value="1"/>
</dbReference>
<feature type="domain" description="Rhodanese" evidence="1">
    <location>
        <begin position="30"/>
        <end position="116"/>
    </location>
</feature>
<sequence>MAYTEKFQTLADQAQAKVKPVQAADVDTLLAQGAVVLDIRDKEEHDAGHISGSMNISRGKLEMNVEGALPSLDTKILCYCNANNRGALSAAALKEMGYENAHYIAGGLNAYRKLQSAA</sequence>
<protein>
    <submittedName>
        <fullName evidence="2">Thiosulfate sulfurtransferase PspE</fullName>
        <ecNumber evidence="2">2.8.1.1</ecNumber>
    </submittedName>
</protein>
<evidence type="ECO:0000313" key="2">
    <source>
        <dbReference type="EMBL" id="OJI95561.1"/>
    </source>
</evidence>
<dbReference type="AlphaFoldDB" id="A0A1L9P243"/>
<gene>
    <name evidence="2" type="primary">pspE</name>
    <name evidence="2" type="ORF">PFRI_01930</name>
</gene>
<dbReference type="GO" id="GO:0004792">
    <property type="term" value="F:thiosulfate-cyanide sulfurtransferase activity"/>
    <property type="evidence" value="ECO:0007669"/>
    <property type="project" value="UniProtKB-EC"/>
</dbReference>
<dbReference type="InterPro" id="IPR036873">
    <property type="entry name" value="Rhodanese-like_dom_sf"/>
</dbReference>
<keyword evidence="3" id="KW-1185">Reference proteome</keyword>
<comment type="caution">
    <text evidence="2">The sequence shown here is derived from an EMBL/GenBank/DDBJ whole genome shotgun (WGS) entry which is preliminary data.</text>
</comment>